<dbReference type="InterPro" id="IPR040044">
    <property type="entry name" value="SRR1L"/>
</dbReference>
<organism evidence="3 4">
    <name type="scientific">Thraustotheca clavata</name>
    <dbReference type="NCBI Taxonomy" id="74557"/>
    <lineage>
        <taxon>Eukaryota</taxon>
        <taxon>Sar</taxon>
        <taxon>Stramenopiles</taxon>
        <taxon>Oomycota</taxon>
        <taxon>Saprolegniomycetes</taxon>
        <taxon>Saprolegniales</taxon>
        <taxon>Achlyaceae</taxon>
        <taxon>Thraustotheca</taxon>
    </lineage>
</organism>
<keyword evidence="3" id="KW-0808">Transferase</keyword>
<reference evidence="3 4" key="1">
    <citation type="journal article" date="2014" name="Genome Biol. Evol.">
        <title>The secreted proteins of Achlya hypogyna and Thraustotheca clavata identify the ancestral oomycete secretome and reveal gene acquisitions by horizontal gene transfer.</title>
        <authorList>
            <person name="Misner I."/>
            <person name="Blouin N."/>
            <person name="Leonard G."/>
            <person name="Richards T.A."/>
            <person name="Lane C.E."/>
        </authorList>
    </citation>
    <scope>NUCLEOTIDE SEQUENCE [LARGE SCALE GENOMIC DNA]</scope>
    <source>
        <strain evidence="3 4">ATCC 34112</strain>
    </source>
</reference>
<evidence type="ECO:0000256" key="1">
    <source>
        <dbReference type="ARBA" id="ARBA00009856"/>
    </source>
</evidence>
<evidence type="ECO:0000259" key="2">
    <source>
        <dbReference type="Pfam" id="PF07985"/>
    </source>
</evidence>
<name>A0A1V9YKH8_9STRA</name>
<comment type="similarity">
    <text evidence="1">Belongs to the SRR1 family.</text>
</comment>
<gene>
    <name evidence="3" type="ORF">THRCLA_10562</name>
</gene>
<feature type="domain" description="SRR1-like" evidence="2">
    <location>
        <begin position="88"/>
        <end position="261"/>
    </location>
</feature>
<dbReference type="PANTHER" id="PTHR28626:SF3">
    <property type="entry name" value="SRR1-LIKE PROTEIN"/>
    <property type="match status" value="1"/>
</dbReference>
<evidence type="ECO:0000313" key="4">
    <source>
        <dbReference type="Proteomes" id="UP000243217"/>
    </source>
</evidence>
<dbReference type="Pfam" id="PF07985">
    <property type="entry name" value="SRR1"/>
    <property type="match status" value="1"/>
</dbReference>
<proteinExistence type="inferred from homology"/>
<dbReference type="Proteomes" id="UP000243217">
    <property type="component" value="Unassembled WGS sequence"/>
</dbReference>
<comment type="caution">
    <text evidence="3">The sequence shown here is derived from an EMBL/GenBank/DDBJ whole genome shotgun (WGS) entry which is preliminary data.</text>
</comment>
<dbReference type="GO" id="GO:0016301">
    <property type="term" value="F:kinase activity"/>
    <property type="evidence" value="ECO:0007669"/>
    <property type="project" value="UniProtKB-KW"/>
</dbReference>
<dbReference type="PANTHER" id="PTHR28626">
    <property type="entry name" value="SRR1-LIKE PROTEIN"/>
    <property type="match status" value="1"/>
</dbReference>
<accession>A0A1V9YKH8</accession>
<dbReference type="InterPro" id="IPR012942">
    <property type="entry name" value="SRR1-like"/>
</dbReference>
<keyword evidence="3" id="KW-0418">Kinase</keyword>
<dbReference type="GO" id="GO:0005634">
    <property type="term" value="C:nucleus"/>
    <property type="evidence" value="ECO:0007669"/>
    <property type="project" value="TreeGrafter"/>
</dbReference>
<evidence type="ECO:0000313" key="3">
    <source>
        <dbReference type="EMBL" id="OQR86223.1"/>
    </source>
</evidence>
<keyword evidence="4" id="KW-1185">Reference proteome</keyword>
<dbReference type="GO" id="GO:0005737">
    <property type="term" value="C:cytoplasm"/>
    <property type="evidence" value="ECO:0007669"/>
    <property type="project" value="TreeGrafter"/>
</dbReference>
<sequence length="292" mass="32994">MTDEWTFVGRKQKKSFKAKAPQRNLNEAKKNEDSISFVYKQKAVKNQKKNDQIVPMTIAQVNRIKDTMQESSFFDKLQTTLTSNLVFEQSCEEMQLVAYGLGTFCSGPIGNAIYQLACTALLHQYLLQHVKTVHAFVYDPIMTEDDNLVAEAMGLTVMKTNEQGQRQAKTPTLFFMPHCGKKLYQNVLLSNWGRDGLSRITILGNSFQAYDDRVVIAKDRKASIFSALVPYTTEVSLGKCDKTMLEYVQYDAAFNDTSLHIFSVSTLEVANTDGLFTRHVDEFSVGTDEDLV</sequence>
<dbReference type="EMBL" id="JNBS01003551">
    <property type="protein sequence ID" value="OQR86223.1"/>
    <property type="molecule type" value="Genomic_DNA"/>
</dbReference>
<protein>
    <submittedName>
        <fullName evidence="3">Kinase</fullName>
    </submittedName>
</protein>
<dbReference type="AlphaFoldDB" id="A0A1V9YKH8"/>
<dbReference type="OrthoDB" id="551431at2759"/>